<dbReference type="PANTHER" id="PTHR21530">
    <property type="entry name" value="PHEROMONE SHUTDOWN PROTEIN"/>
    <property type="match status" value="1"/>
</dbReference>
<dbReference type="InterPro" id="IPR046345">
    <property type="entry name" value="TraB_PrgY-like"/>
</dbReference>
<evidence type="ECO:0008006" key="3">
    <source>
        <dbReference type="Google" id="ProtNLM"/>
    </source>
</evidence>
<proteinExistence type="predicted"/>
<dbReference type="AlphaFoldDB" id="A0A6V7NSQ2"/>
<feature type="compositionally biased region" description="Low complexity" evidence="1">
    <location>
        <begin position="16"/>
        <end position="32"/>
    </location>
</feature>
<dbReference type="PANTHER" id="PTHR21530:SF0">
    <property type="entry name" value="TRAB FAMILY PROTEIN"/>
    <property type="match status" value="1"/>
</dbReference>
<gene>
    <name evidence="2" type="ORF">CB5_LOCUS4758</name>
</gene>
<dbReference type="CDD" id="cd14726">
    <property type="entry name" value="TraB_PrgY-like"/>
    <property type="match status" value="1"/>
</dbReference>
<sequence length="432" mass="47619">METLRFPFPGTTLSISNPSNLPQLPWLSSSSSSPPPQSPRRRRSINRKVAIRPPPPGFDYKSAVLDDTRTAAAAGHPELMGLVEGGALALVEKRRFGPVPSWRREFVEPDAIWLVGTHHLSRQSSADVERVVRALRPDNVVVELCRSRQFIFRAGIMYASTDAQDAPLLGSNMFSLTGANFFGAVNRSINLGGQSALALRLLLAVFSSKISSGANQSFGDEFRAARKVSEEIGAQLVLGDRPIEITLERAWKSLKWNEKLRLIISLFRGITSPSVGVPESNVETAHSSRLRRVPNLVSNDVDCVVVQFRLLALLLLIELFPFKLYEQLSISYPSLLEPLIHERDTYLAWSLKRSKAVNNGKIVVGVIGKGHMNGVVHALISDQGDLRFRDLVGRASGESSDGWISGAIKGLVRDTVISLVIWVLYEQLKTIL</sequence>
<evidence type="ECO:0000256" key="1">
    <source>
        <dbReference type="SAM" id="MobiDB-lite"/>
    </source>
</evidence>
<feature type="region of interest" description="Disordered" evidence="1">
    <location>
        <begin position="1"/>
        <end position="61"/>
    </location>
</feature>
<protein>
    <recommendedName>
        <fullName evidence="3">TraB domain-containing protein</fullName>
    </recommendedName>
</protein>
<evidence type="ECO:0000313" key="2">
    <source>
        <dbReference type="EMBL" id="CAD1821547.1"/>
    </source>
</evidence>
<dbReference type="Pfam" id="PF01963">
    <property type="entry name" value="TraB_PrgY_gumN"/>
    <property type="match status" value="1"/>
</dbReference>
<dbReference type="EMBL" id="LR862141">
    <property type="protein sequence ID" value="CAD1821547.1"/>
    <property type="molecule type" value="Genomic_DNA"/>
</dbReference>
<organism evidence="2">
    <name type="scientific">Ananas comosus var. bracteatus</name>
    <name type="common">red pineapple</name>
    <dbReference type="NCBI Taxonomy" id="296719"/>
    <lineage>
        <taxon>Eukaryota</taxon>
        <taxon>Viridiplantae</taxon>
        <taxon>Streptophyta</taxon>
        <taxon>Embryophyta</taxon>
        <taxon>Tracheophyta</taxon>
        <taxon>Spermatophyta</taxon>
        <taxon>Magnoliopsida</taxon>
        <taxon>Liliopsida</taxon>
        <taxon>Poales</taxon>
        <taxon>Bromeliaceae</taxon>
        <taxon>Bromelioideae</taxon>
        <taxon>Ananas</taxon>
    </lineage>
</organism>
<feature type="compositionally biased region" description="Basic residues" evidence="1">
    <location>
        <begin position="39"/>
        <end position="50"/>
    </location>
</feature>
<name>A0A6V7NSQ2_ANACO</name>
<accession>A0A6V7NSQ2</accession>
<reference evidence="2" key="1">
    <citation type="submission" date="2020-07" db="EMBL/GenBank/DDBJ databases">
        <authorList>
            <person name="Lin J."/>
        </authorList>
    </citation>
    <scope>NUCLEOTIDE SEQUENCE</scope>
</reference>
<dbReference type="InterPro" id="IPR002816">
    <property type="entry name" value="TraB/PrgY/GumN_fam"/>
</dbReference>